<dbReference type="PANTHER" id="PTHR46093:SF18">
    <property type="entry name" value="FIBRONECTIN TYPE-III DOMAIN-CONTAINING PROTEIN"/>
    <property type="match status" value="1"/>
</dbReference>
<dbReference type="PANTHER" id="PTHR46093">
    <property type="entry name" value="ACYL-COA-BINDING DOMAIN-CONTAINING PROTEIN 5"/>
    <property type="match status" value="1"/>
</dbReference>
<keyword evidence="2" id="KW-0677">Repeat</keyword>
<evidence type="ECO:0000256" key="1">
    <source>
        <dbReference type="ARBA" id="ARBA00022441"/>
    </source>
</evidence>
<organism evidence="4 5">
    <name type="scientific">Anaeramoeba flamelloides</name>
    <dbReference type="NCBI Taxonomy" id="1746091"/>
    <lineage>
        <taxon>Eukaryota</taxon>
        <taxon>Metamonada</taxon>
        <taxon>Anaeramoebidae</taxon>
        <taxon>Anaeramoeba</taxon>
    </lineage>
</organism>
<feature type="compositionally biased region" description="Polar residues" evidence="3">
    <location>
        <begin position="219"/>
        <end position="229"/>
    </location>
</feature>
<dbReference type="Pfam" id="PF24681">
    <property type="entry name" value="Kelch_KLHDC2_KLHL20_DRC7"/>
    <property type="match status" value="2"/>
</dbReference>
<keyword evidence="1" id="KW-0880">Kelch repeat</keyword>
<feature type="compositionally biased region" description="Basic and acidic residues" evidence="3">
    <location>
        <begin position="204"/>
        <end position="213"/>
    </location>
</feature>
<proteinExistence type="predicted"/>
<reference evidence="4" key="1">
    <citation type="submission" date="2022-08" db="EMBL/GenBank/DDBJ databases">
        <title>Novel sulfate-reducing endosymbionts in the free-living metamonad Anaeramoeba.</title>
        <authorList>
            <person name="Jerlstrom-Hultqvist J."/>
            <person name="Cepicka I."/>
            <person name="Gallot-Lavallee L."/>
            <person name="Salas-Leiva D."/>
            <person name="Curtis B.A."/>
            <person name="Zahonova K."/>
            <person name="Pipaliya S."/>
            <person name="Dacks J."/>
            <person name="Roger A.J."/>
        </authorList>
    </citation>
    <scope>NUCLEOTIDE SEQUENCE</scope>
    <source>
        <strain evidence="4">Schooner1</strain>
    </source>
</reference>
<evidence type="ECO:0000256" key="3">
    <source>
        <dbReference type="SAM" id="MobiDB-lite"/>
    </source>
</evidence>
<feature type="region of interest" description="Disordered" evidence="3">
    <location>
        <begin position="204"/>
        <end position="229"/>
    </location>
</feature>
<dbReference type="InterPro" id="IPR011043">
    <property type="entry name" value="Gal_Oxase/kelch_b-propeller"/>
</dbReference>
<dbReference type="Proteomes" id="UP001150062">
    <property type="component" value="Unassembled WGS sequence"/>
</dbReference>
<name>A0ABQ8XZP6_9EUKA</name>
<dbReference type="Gene3D" id="2.120.10.80">
    <property type="entry name" value="Kelch-type beta propeller"/>
    <property type="match status" value="3"/>
</dbReference>
<gene>
    <name evidence="4" type="ORF">M0813_03306</name>
</gene>
<evidence type="ECO:0000313" key="4">
    <source>
        <dbReference type="EMBL" id="KAJ6238072.1"/>
    </source>
</evidence>
<dbReference type="InterPro" id="IPR015915">
    <property type="entry name" value="Kelch-typ_b-propeller"/>
</dbReference>
<evidence type="ECO:0000256" key="2">
    <source>
        <dbReference type="ARBA" id="ARBA00022737"/>
    </source>
</evidence>
<protein>
    <submittedName>
        <fullName evidence="4">Kelch repeat domain</fullName>
    </submittedName>
</protein>
<accession>A0ABQ8XZP6</accession>
<comment type="caution">
    <text evidence="4">The sequence shown here is derived from an EMBL/GenBank/DDBJ whole genome shotgun (WGS) entry which is preliminary data.</text>
</comment>
<keyword evidence="5" id="KW-1185">Reference proteome</keyword>
<evidence type="ECO:0000313" key="5">
    <source>
        <dbReference type="Proteomes" id="UP001150062"/>
    </source>
</evidence>
<dbReference type="EMBL" id="JAOAOG010000234">
    <property type="protein sequence ID" value="KAJ6238072.1"/>
    <property type="molecule type" value="Genomic_DNA"/>
</dbReference>
<dbReference type="SUPFAM" id="SSF50965">
    <property type="entry name" value="Galactose oxidase, central domain"/>
    <property type="match status" value="2"/>
</dbReference>
<sequence>MEWRSVKYNSTNNIPPPVYGHCISLIRKDKLLLFGGYGSSSVVNDQNLEPLSLQIWEYSIEKKEWSLKEYSCKEDFNTLMKNQLSDKNQRVPKETIGGHSLQLVAGKLFCYGGFVSEKGSSNDLFLFDSQDKSWYQNSQIHMKDVPPPSFDHKTVVYKGSVVLVIGGWDLENYFRDVHMIKVREFRSLRLVDYSNENFEIEELPKKEEQEKNQTKKKSTLQNSEKNQNFKSKQQEQLLNYQWEKTTPTGITPVLRGFSATIHKNMVFVFGGIKKNSQKFSNDIWILHINDSGEKLVCIWNKLDDVKGEKPSPRAYHSACIIDTKLIIFGGIGERNQCLNDLYIFNLQKMVWKKCNIFGYVLPSPRYHHTFTKINDQKLIIFGGKGSNGKALNDMFELVVLRW</sequence>